<gene>
    <name evidence="8" type="ORF">ACFOUW_34285</name>
</gene>
<dbReference type="EMBL" id="JBHRZH010000044">
    <property type="protein sequence ID" value="MFC3765947.1"/>
    <property type="molecule type" value="Genomic_DNA"/>
</dbReference>
<dbReference type="SUPFAM" id="SSF56349">
    <property type="entry name" value="DNA breaking-rejoining enzymes"/>
    <property type="match status" value="1"/>
</dbReference>
<evidence type="ECO:0000256" key="4">
    <source>
        <dbReference type="ARBA" id="ARBA00023172"/>
    </source>
</evidence>
<dbReference type="PANTHER" id="PTHR30349:SF41">
    <property type="entry name" value="INTEGRASE_RECOMBINASE PROTEIN MJ0367-RELATED"/>
    <property type="match status" value="1"/>
</dbReference>
<protein>
    <submittedName>
        <fullName evidence="8">Tyrosine-type recombinase/integrase</fullName>
    </submittedName>
</protein>
<dbReference type="Proteomes" id="UP001595699">
    <property type="component" value="Unassembled WGS sequence"/>
</dbReference>
<keyword evidence="4" id="KW-0233">DNA recombination</keyword>
<reference evidence="9" key="1">
    <citation type="journal article" date="2019" name="Int. J. Syst. Evol. Microbiol.">
        <title>The Global Catalogue of Microorganisms (GCM) 10K type strain sequencing project: providing services to taxonomists for standard genome sequencing and annotation.</title>
        <authorList>
            <consortium name="The Broad Institute Genomics Platform"/>
            <consortium name="The Broad Institute Genome Sequencing Center for Infectious Disease"/>
            <person name="Wu L."/>
            <person name="Ma J."/>
        </authorList>
    </citation>
    <scope>NUCLEOTIDE SEQUENCE [LARGE SCALE GENOMIC DNA]</scope>
    <source>
        <strain evidence="9">CGMCC 4.7241</strain>
    </source>
</reference>
<sequence length="299" mass="33431">MPELLDDLHTMWQRDLRAADKSPRTITIYGQSVRFFVAWLASHERPATLDEMTKAAVATWLGDLADAGQAPNTLRTRFRGLRRFCNWLVAEEFLTRSPMAGLEQPTAAAAPVPILSDDEIAKLLKATGGRTFEDRRDHAILRVLFDGGVRISECARLQLEDVDLDDFQVIRVQGKGRKIRVVPIGAKTVNALSKYLHDRRPHKHADSPALWLSQRGAMSVDGVDERIRVRAAQAGVENLHAHRFRHTAAHTWLSSGGGEQDLKRLMGWSSDAMLAVYGASAAEERAREAARRMRLGDRL</sequence>
<evidence type="ECO:0000259" key="6">
    <source>
        <dbReference type="PROSITE" id="PS51898"/>
    </source>
</evidence>
<evidence type="ECO:0000256" key="2">
    <source>
        <dbReference type="ARBA" id="ARBA00022908"/>
    </source>
</evidence>
<accession>A0ABV7YLN2</accession>
<dbReference type="InterPro" id="IPR044068">
    <property type="entry name" value="CB"/>
</dbReference>
<dbReference type="RefSeq" id="WP_205119584.1">
    <property type="nucleotide sequence ID" value="NZ_JAFBCM010000001.1"/>
</dbReference>
<name>A0ABV7YLN2_9ACTN</name>
<dbReference type="PANTHER" id="PTHR30349">
    <property type="entry name" value="PHAGE INTEGRASE-RELATED"/>
    <property type="match status" value="1"/>
</dbReference>
<organism evidence="8 9">
    <name type="scientific">Tenggerimyces flavus</name>
    <dbReference type="NCBI Taxonomy" id="1708749"/>
    <lineage>
        <taxon>Bacteria</taxon>
        <taxon>Bacillati</taxon>
        <taxon>Actinomycetota</taxon>
        <taxon>Actinomycetes</taxon>
        <taxon>Propionibacteriales</taxon>
        <taxon>Nocardioidaceae</taxon>
        <taxon>Tenggerimyces</taxon>
    </lineage>
</organism>
<feature type="domain" description="Tyr recombinase" evidence="6">
    <location>
        <begin position="110"/>
        <end position="291"/>
    </location>
</feature>
<feature type="domain" description="Core-binding (CB)" evidence="7">
    <location>
        <begin position="1"/>
        <end position="89"/>
    </location>
</feature>
<comment type="similarity">
    <text evidence="1">Belongs to the 'phage' integrase family.</text>
</comment>
<dbReference type="InterPro" id="IPR004107">
    <property type="entry name" value="Integrase_SAM-like_N"/>
</dbReference>
<dbReference type="InterPro" id="IPR013762">
    <property type="entry name" value="Integrase-like_cat_sf"/>
</dbReference>
<evidence type="ECO:0000256" key="5">
    <source>
        <dbReference type="PROSITE-ProRule" id="PRU01248"/>
    </source>
</evidence>
<evidence type="ECO:0000313" key="8">
    <source>
        <dbReference type="EMBL" id="MFC3765947.1"/>
    </source>
</evidence>
<dbReference type="PROSITE" id="PS51900">
    <property type="entry name" value="CB"/>
    <property type="match status" value="1"/>
</dbReference>
<dbReference type="Gene3D" id="1.10.150.130">
    <property type="match status" value="1"/>
</dbReference>
<keyword evidence="9" id="KW-1185">Reference proteome</keyword>
<evidence type="ECO:0000256" key="3">
    <source>
        <dbReference type="ARBA" id="ARBA00023125"/>
    </source>
</evidence>
<proteinExistence type="inferred from homology"/>
<dbReference type="InterPro" id="IPR050090">
    <property type="entry name" value="Tyrosine_recombinase_XerCD"/>
</dbReference>
<evidence type="ECO:0000313" key="9">
    <source>
        <dbReference type="Proteomes" id="UP001595699"/>
    </source>
</evidence>
<dbReference type="InterPro" id="IPR011010">
    <property type="entry name" value="DNA_brk_join_enz"/>
</dbReference>
<dbReference type="InterPro" id="IPR002104">
    <property type="entry name" value="Integrase_catalytic"/>
</dbReference>
<keyword evidence="3 5" id="KW-0238">DNA-binding</keyword>
<dbReference type="Gene3D" id="1.10.443.10">
    <property type="entry name" value="Intergrase catalytic core"/>
    <property type="match status" value="1"/>
</dbReference>
<keyword evidence="2" id="KW-0229">DNA integration</keyword>
<dbReference type="Pfam" id="PF00589">
    <property type="entry name" value="Phage_integrase"/>
    <property type="match status" value="1"/>
</dbReference>
<comment type="caution">
    <text evidence="8">The sequence shown here is derived from an EMBL/GenBank/DDBJ whole genome shotgun (WGS) entry which is preliminary data.</text>
</comment>
<dbReference type="InterPro" id="IPR010998">
    <property type="entry name" value="Integrase_recombinase_N"/>
</dbReference>
<evidence type="ECO:0000256" key="1">
    <source>
        <dbReference type="ARBA" id="ARBA00008857"/>
    </source>
</evidence>
<dbReference type="Pfam" id="PF13495">
    <property type="entry name" value="Phage_int_SAM_4"/>
    <property type="match status" value="1"/>
</dbReference>
<evidence type="ECO:0000259" key="7">
    <source>
        <dbReference type="PROSITE" id="PS51900"/>
    </source>
</evidence>
<dbReference type="PROSITE" id="PS51898">
    <property type="entry name" value="TYR_RECOMBINASE"/>
    <property type="match status" value="1"/>
</dbReference>